<dbReference type="InterPro" id="IPR020067">
    <property type="entry name" value="Frizzled_dom"/>
</dbReference>
<evidence type="ECO:0000313" key="6">
    <source>
        <dbReference type="Ensembl" id="ENSCINP00000025130.2"/>
    </source>
</evidence>
<feature type="signal peptide" evidence="4">
    <location>
        <begin position="1"/>
        <end position="23"/>
    </location>
</feature>
<evidence type="ECO:0000256" key="4">
    <source>
        <dbReference type="SAM" id="SignalP"/>
    </source>
</evidence>
<sequence>MASFKIRNLLFLLLLITVQECRSSKCKQVTTPMCSDIIRYPVLMPNMFGHRSQDEANHVIQQYKPLISVACSPFLKPFLCSAYFSPCTSGQPGEKRKLPCRSLCKNASAGCLTLMRSFGFEWPKDLRCDRFPEQSPTSRCIPPESFGL</sequence>
<feature type="disulfide bond" evidence="3">
    <location>
        <begin position="104"/>
        <end position="128"/>
    </location>
</feature>
<dbReference type="Gene3D" id="1.10.2000.10">
    <property type="entry name" value="Frizzled cysteine-rich domain"/>
    <property type="match status" value="1"/>
</dbReference>
<evidence type="ECO:0000256" key="1">
    <source>
        <dbReference type="ARBA" id="ARBA00022473"/>
    </source>
</evidence>
<evidence type="ECO:0000259" key="5">
    <source>
        <dbReference type="PROSITE" id="PS50038"/>
    </source>
</evidence>
<evidence type="ECO:0000313" key="7">
    <source>
        <dbReference type="Proteomes" id="UP000008144"/>
    </source>
</evidence>
<dbReference type="HOGENOM" id="CLU_126325_1_0_1"/>
<gene>
    <name evidence="6" type="primary">sfrp3/4-b</name>
</gene>
<comment type="caution">
    <text evidence="3">Lacks conserved residue(s) required for the propagation of feature annotation.</text>
</comment>
<feature type="chain" id="PRO_5003342267" evidence="4">
    <location>
        <begin position="24"/>
        <end position="148"/>
    </location>
</feature>
<dbReference type="PANTHER" id="PTHR11309:SF126">
    <property type="entry name" value="FRIZZLED-2"/>
    <property type="match status" value="1"/>
</dbReference>
<reference evidence="6" key="4">
    <citation type="submission" date="2025-09" db="UniProtKB">
        <authorList>
            <consortium name="Ensembl"/>
        </authorList>
    </citation>
    <scope>IDENTIFICATION</scope>
</reference>
<dbReference type="OMA" id="QFWPLVH"/>
<dbReference type="STRING" id="7719.ENSCINP00000025130"/>
<dbReference type="SMART" id="SM00063">
    <property type="entry name" value="FRI"/>
    <property type="match status" value="1"/>
</dbReference>
<dbReference type="PANTHER" id="PTHR11309">
    <property type="entry name" value="FRIZZLED"/>
    <property type="match status" value="1"/>
</dbReference>
<keyword evidence="2 3" id="KW-1015">Disulfide bond</keyword>
<evidence type="ECO:0000256" key="3">
    <source>
        <dbReference type="PROSITE-ProRule" id="PRU00090"/>
    </source>
</evidence>
<keyword evidence="7" id="KW-1185">Reference proteome</keyword>
<dbReference type="Pfam" id="PF01392">
    <property type="entry name" value="Fz"/>
    <property type="match status" value="1"/>
</dbReference>
<reference evidence="6" key="2">
    <citation type="journal article" date="2008" name="Genome Biol.">
        <title>Improved genome assembly and evidence-based global gene model set for the chordate Ciona intestinalis: new insight into intron and operon populations.</title>
        <authorList>
            <person name="Satou Y."/>
            <person name="Mineta K."/>
            <person name="Ogasawara M."/>
            <person name="Sasakura Y."/>
            <person name="Shoguchi E."/>
            <person name="Ueno K."/>
            <person name="Yamada L."/>
            <person name="Matsumoto J."/>
            <person name="Wasserscheid J."/>
            <person name="Dewar K."/>
            <person name="Wiley G.B."/>
            <person name="Macmil S.L."/>
            <person name="Roe B.A."/>
            <person name="Zeller R.W."/>
            <person name="Hastings K.E."/>
            <person name="Lemaire P."/>
            <person name="Lindquist E."/>
            <person name="Endo T."/>
            <person name="Hotta K."/>
            <person name="Inaba K."/>
        </authorList>
    </citation>
    <scope>NUCLEOTIDE SEQUENCE [LARGE SCALE GENOMIC DNA]</scope>
    <source>
        <strain evidence="6">wild type</strain>
    </source>
</reference>
<dbReference type="SUPFAM" id="SSF63501">
    <property type="entry name" value="Frizzled cysteine-rich domain"/>
    <property type="match status" value="1"/>
</dbReference>
<feature type="domain" description="FZ" evidence="5">
    <location>
        <begin position="21"/>
        <end position="143"/>
    </location>
</feature>
<feature type="disulfide bond" evidence="3">
    <location>
        <begin position="26"/>
        <end position="87"/>
    </location>
</feature>
<organism evidence="6 7">
    <name type="scientific">Ciona intestinalis</name>
    <name type="common">Transparent sea squirt</name>
    <name type="synonym">Ascidia intestinalis</name>
    <dbReference type="NCBI Taxonomy" id="7719"/>
    <lineage>
        <taxon>Eukaryota</taxon>
        <taxon>Metazoa</taxon>
        <taxon>Chordata</taxon>
        <taxon>Tunicata</taxon>
        <taxon>Ascidiacea</taxon>
        <taxon>Phlebobranchia</taxon>
        <taxon>Cionidae</taxon>
        <taxon>Ciona</taxon>
    </lineage>
</organism>
<name>F6RKC9_CIOIN</name>
<proteinExistence type="predicted"/>
<dbReference type="FunFam" id="1.10.2000.10:FF:000032">
    <property type="entry name" value="Secreted frizzled-related protein precusor"/>
    <property type="match status" value="1"/>
</dbReference>
<dbReference type="InParanoid" id="F6RKC9"/>
<evidence type="ECO:0000256" key="2">
    <source>
        <dbReference type="ARBA" id="ARBA00023157"/>
    </source>
</evidence>
<dbReference type="PROSITE" id="PS50038">
    <property type="entry name" value="FZ"/>
    <property type="match status" value="1"/>
</dbReference>
<feature type="disulfide bond" evidence="3">
    <location>
        <begin position="34"/>
        <end position="80"/>
    </location>
</feature>
<keyword evidence="4" id="KW-0732">Signal</keyword>
<dbReference type="Proteomes" id="UP000008144">
    <property type="component" value="Chromosome 1"/>
</dbReference>
<dbReference type="Ensembl" id="ENSCINT00000025376.2">
    <property type="protein sequence ID" value="ENSCINP00000025130.2"/>
    <property type="gene ID" value="ENSCING00000013758.2"/>
</dbReference>
<dbReference type="AlphaFoldDB" id="F6RKC9"/>
<accession>F6RKC9</accession>
<reference evidence="7" key="1">
    <citation type="journal article" date="2002" name="Science">
        <title>The draft genome of Ciona intestinalis: insights into chordate and vertebrate origins.</title>
        <authorList>
            <person name="Dehal P."/>
            <person name="Satou Y."/>
            <person name="Campbell R.K."/>
            <person name="Chapman J."/>
            <person name="Degnan B."/>
            <person name="De Tomaso A."/>
            <person name="Davidson B."/>
            <person name="Di Gregorio A."/>
            <person name="Gelpke M."/>
            <person name="Goodstein D.M."/>
            <person name="Harafuji N."/>
            <person name="Hastings K.E."/>
            <person name="Ho I."/>
            <person name="Hotta K."/>
            <person name="Huang W."/>
            <person name="Kawashima T."/>
            <person name="Lemaire P."/>
            <person name="Martinez D."/>
            <person name="Meinertzhagen I.A."/>
            <person name="Necula S."/>
            <person name="Nonaka M."/>
            <person name="Putnam N."/>
            <person name="Rash S."/>
            <person name="Saiga H."/>
            <person name="Satake M."/>
            <person name="Terry A."/>
            <person name="Yamada L."/>
            <person name="Wang H.G."/>
            <person name="Awazu S."/>
            <person name="Azumi K."/>
            <person name="Boore J."/>
            <person name="Branno M."/>
            <person name="Chin-Bow S."/>
            <person name="DeSantis R."/>
            <person name="Doyle S."/>
            <person name="Francino P."/>
            <person name="Keys D.N."/>
            <person name="Haga S."/>
            <person name="Hayashi H."/>
            <person name="Hino K."/>
            <person name="Imai K.S."/>
            <person name="Inaba K."/>
            <person name="Kano S."/>
            <person name="Kobayashi K."/>
            <person name="Kobayashi M."/>
            <person name="Lee B.I."/>
            <person name="Makabe K.W."/>
            <person name="Manohar C."/>
            <person name="Matassi G."/>
            <person name="Medina M."/>
            <person name="Mochizuki Y."/>
            <person name="Mount S."/>
            <person name="Morishita T."/>
            <person name="Miura S."/>
            <person name="Nakayama A."/>
            <person name="Nishizaka S."/>
            <person name="Nomoto H."/>
            <person name="Ohta F."/>
            <person name="Oishi K."/>
            <person name="Rigoutsos I."/>
            <person name="Sano M."/>
            <person name="Sasaki A."/>
            <person name="Sasakura Y."/>
            <person name="Shoguchi E."/>
            <person name="Shin-i T."/>
            <person name="Spagnuolo A."/>
            <person name="Stainier D."/>
            <person name="Suzuki M.M."/>
            <person name="Tassy O."/>
            <person name="Takatori N."/>
            <person name="Tokuoka M."/>
            <person name="Yagi K."/>
            <person name="Yoshizaki F."/>
            <person name="Wada S."/>
            <person name="Zhang C."/>
            <person name="Hyatt P.D."/>
            <person name="Larimer F."/>
            <person name="Detter C."/>
            <person name="Doggett N."/>
            <person name="Glavina T."/>
            <person name="Hawkins T."/>
            <person name="Richardson P."/>
            <person name="Lucas S."/>
            <person name="Kohara Y."/>
            <person name="Levine M."/>
            <person name="Satoh N."/>
            <person name="Rokhsar D.S."/>
        </authorList>
    </citation>
    <scope>NUCLEOTIDE SEQUENCE [LARGE SCALE GENOMIC DNA]</scope>
</reference>
<reference evidence="6" key="3">
    <citation type="submission" date="2025-08" db="UniProtKB">
        <authorList>
            <consortium name="Ensembl"/>
        </authorList>
    </citation>
    <scope>IDENTIFICATION</scope>
</reference>
<keyword evidence="1" id="KW-0217">Developmental protein</keyword>
<dbReference type="GeneTree" id="ENSGT00940000166857"/>
<dbReference type="EMBL" id="EAAA01000095">
    <property type="status" value="NOT_ANNOTATED_CDS"/>
    <property type="molecule type" value="Genomic_DNA"/>
</dbReference>
<dbReference type="InterPro" id="IPR036790">
    <property type="entry name" value="Frizzled_dom_sf"/>
</dbReference>
<protein>
    <submittedName>
        <fullName evidence="6">Secreted frizzled-related protein</fullName>
    </submittedName>
</protein>
<dbReference type="InterPro" id="IPR015526">
    <property type="entry name" value="Frizzled/SFRP"/>
</dbReference>